<keyword evidence="1" id="KW-0862">Zinc</keyword>
<dbReference type="Pfam" id="PF22936">
    <property type="entry name" value="Pol_BBD"/>
    <property type="match status" value="1"/>
</dbReference>
<feature type="domain" description="CCHC-type" evidence="3">
    <location>
        <begin position="231"/>
        <end position="246"/>
    </location>
</feature>
<evidence type="ECO:0000256" key="1">
    <source>
        <dbReference type="PROSITE-ProRule" id="PRU00047"/>
    </source>
</evidence>
<protein>
    <submittedName>
        <fullName evidence="4">Retrovirus-related Pol polyprotein from transposon TNT 1-94</fullName>
    </submittedName>
</protein>
<dbReference type="EMBL" id="GAKP01015906">
    <property type="protein sequence ID" value="JAC43046.1"/>
    <property type="molecule type" value="Transcribed_RNA"/>
</dbReference>
<dbReference type="PANTHER" id="PTHR47481">
    <property type="match status" value="1"/>
</dbReference>
<feature type="compositionally biased region" description="Polar residues" evidence="2">
    <location>
        <begin position="201"/>
        <end position="211"/>
    </location>
</feature>
<dbReference type="AlphaFoldDB" id="A0A034VIB4"/>
<organism evidence="4">
    <name type="scientific">Bactrocera dorsalis</name>
    <name type="common">Oriental fruit fly</name>
    <name type="synonym">Dacus dorsalis</name>
    <dbReference type="NCBI Taxonomy" id="27457"/>
    <lineage>
        <taxon>Eukaryota</taxon>
        <taxon>Metazoa</taxon>
        <taxon>Ecdysozoa</taxon>
        <taxon>Arthropoda</taxon>
        <taxon>Hexapoda</taxon>
        <taxon>Insecta</taxon>
        <taxon>Pterygota</taxon>
        <taxon>Neoptera</taxon>
        <taxon>Endopterygota</taxon>
        <taxon>Diptera</taxon>
        <taxon>Brachycera</taxon>
        <taxon>Muscomorpha</taxon>
        <taxon>Tephritoidea</taxon>
        <taxon>Tephritidae</taxon>
        <taxon>Bactrocera</taxon>
        <taxon>Bactrocera</taxon>
    </lineage>
</organism>
<dbReference type="GO" id="GO:0003676">
    <property type="term" value="F:nucleic acid binding"/>
    <property type="evidence" value="ECO:0007669"/>
    <property type="project" value="InterPro"/>
</dbReference>
<feature type="non-terminal residue" evidence="4">
    <location>
        <position position="468"/>
    </location>
</feature>
<evidence type="ECO:0000259" key="3">
    <source>
        <dbReference type="PROSITE" id="PS50158"/>
    </source>
</evidence>
<dbReference type="PANTHER" id="PTHR47481:SF36">
    <property type="entry name" value="CCHC-TYPE DOMAIN-CONTAINING PROTEIN"/>
    <property type="match status" value="1"/>
</dbReference>
<evidence type="ECO:0000256" key="2">
    <source>
        <dbReference type="SAM" id="MobiDB-lite"/>
    </source>
</evidence>
<dbReference type="InterPro" id="IPR054722">
    <property type="entry name" value="PolX-like_BBD"/>
</dbReference>
<reference evidence="4" key="1">
    <citation type="journal article" date="2014" name="BMC Genomics">
        <title>Characterizing the developmental transcriptome of the oriental fruit fly, Bactrocera dorsalis (Diptera: Tephritidae) through comparative genomic analysis with Drosophila melanogaster utilizing modENCODE datasets.</title>
        <authorList>
            <person name="Geib S.M."/>
            <person name="Calla B."/>
            <person name="Hall B."/>
            <person name="Hou S."/>
            <person name="Manoukis N.C."/>
        </authorList>
    </citation>
    <scope>NUCLEOTIDE SEQUENCE</scope>
    <source>
        <strain evidence="4">Punador</strain>
    </source>
</reference>
<dbReference type="InterPro" id="IPR001878">
    <property type="entry name" value="Znf_CCHC"/>
</dbReference>
<dbReference type="Gene3D" id="4.10.60.10">
    <property type="entry name" value="Zinc finger, CCHC-type"/>
    <property type="match status" value="1"/>
</dbReference>
<keyword evidence="1" id="KW-0863">Zinc-finger</keyword>
<dbReference type="SMART" id="SM00343">
    <property type="entry name" value="ZnF_C2HC"/>
    <property type="match status" value="1"/>
</dbReference>
<feature type="region of interest" description="Disordered" evidence="2">
    <location>
        <begin position="198"/>
        <end position="226"/>
    </location>
</feature>
<dbReference type="InterPro" id="IPR025724">
    <property type="entry name" value="GAG-pre-integrase_dom"/>
</dbReference>
<dbReference type="InterPro" id="IPR036875">
    <property type="entry name" value="Znf_CCHC_sf"/>
</dbReference>
<dbReference type="OrthoDB" id="413361at2759"/>
<dbReference type="Pfam" id="PF13976">
    <property type="entry name" value="gag_pre-integrs"/>
    <property type="match status" value="1"/>
</dbReference>
<accession>A0A034VIB4</accession>
<dbReference type="Pfam" id="PF00098">
    <property type="entry name" value="zf-CCHC"/>
    <property type="match status" value="1"/>
</dbReference>
<name>A0A034VIB4_BACDO</name>
<sequence length="468" mass="53488">MASSTVRIDPLNADNYDTWKLHMRAILVKADLWSYASGTIPCPNDNNAAKWIHFDQKACADIMLSITPSELGLITECETSHEMWKKLESTFQSKGPARKATLLKRIALARMKEGDNVREHLNEFFHAVNKLKEINVTVGDDLLTILLLYSLPDSFETFRCALETRDELPKPDILRVKILEEEQSRQAKEAAAEHNVLIAQRRTNVRNTSDGKSSNNHNKKSTKEKQDKRTCYKCGEVGHISPNCPSRQRVKNYNATTGTKKENFEKSMFFESARTITNSGEYWCLDSGCSSHMSAKKSEFNNFREISKTLSLANNNTAEITGIGNVKVIINENKSEERINFENVLYVKDLRTNLLSVSKIANKGYEVIFRRNEAVISKNGETILTAIRIGDLYYVKGFDQSARFSQMKSNSINTWHVRMGHLNEKDLRRAIGMVHGINFNTNEKLQTCEICLSEKQIRERFSKQRDQR</sequence>
<gene>
    <name evidence="4" type="primary">POLX</name>
</gene>
<dbReference type="PROSITE" id="PS50158">
    <property type="entry name" value="ZF_CCHC"/>
    <property type="match status" value="1"/>
</dbReference>
<dbReference type="Pfam" id="PF14223">
    <property type="entry name" value="Retrotran_gag_2"/>
    <property type="match status" value="1"/>
</dbReference>
<dbReference type="SUPFAM" id="SSF57756">
    <property type="entry name" value="Retrovirus zinc finger-like domains"/>
    <property type="match status" value="1"/>
</dbReference>
<keyword evidence="1" id="KW-0479">Metal-binding</keyword>
<evidence type="ECO:0000313" key="4">
    <source>
        <dbReference type="EMBL" id="JAC43046.1"/>
    </source>
</evidence>
<proteinExistence type="predicted"/>
<dbReference type="GO" id="GO:0008270">
    <property type="term" value="F:zinc ion binding"/>
    <property type="evidence" value="ECO:0007669"/>
    <property type="project" value="UniProtKB-KW"/>
</dbReference>